<dbReference type="GO" id="GO:0007088">
    <property type="term" value="P:regulation of mitotic nuclear division"/>
    <property type="evidence" value="ECO:0007669"/>
    <property type="project" value="TreeGrafter"/>
</dbReference>
<dbReference type="Gene3D" id="2.20.25.10">
    <property type="match status" value="1"/>
</dbReference>
<sequence length="460" mass="51320">MERDVDQSSLEVDATYDRFSMQFNSTALVSGEEIADPYNSNLSKKPDLKLSPILNDSDRRTVYSRRMAQYKSRGESPLVRYDPPHPLSDISEICAEKSGESSSLSRSTDQAGISNEENEPHGTSTPERNASLAPHSRSTNSFESRILETLHTNTFSPSVFAVTETPQSPEEFKWSIEELSILKPVHITQEEIAQSSYSPDPETEAKIQSILDEYWRNNTCHIPSPDVVVKNPMLQGAPETPLCDAVRLQAALRVKYSTSSPKARPNLASVSRRNSFVQSYRSKGSQTEVTIDPSADVDFSKLLGLSCIYSSADDCDDESVFNATASSVGSLRRRLFIGDHDASHVDDIDEDLMKLLTHNFLSSRFLKNVNNGYPLILRANQKANKEVEFNEKFVLNMMPKVDYASLYNAALSIGEAGNMPESLPEDWETNVPVLMEGLVLLLLTELLFCHRALTTLSYNE</sequence>
<dbReference type="PANTHER" id="PTHR14728">
    <property type="entry name" value="PROTEIN AURORA BOREALIS"/>
    <property type="match status" value="1"/>
</dbReference>
<dbReference type="GO" id="GO:0005737">
    <property type="term" value="C:cytoplasm"/>
    <property type="evidence" value="ECO:0007669"/>
    <property type="project" value="TreeGrafter"/>
</dbReference>
<dbReference type="EMBL" id="KI660355">
    <property type="protein sequence ID" value="ETN74534.1"/>
    <property type="molecule type" value="Genomic_DNA"/>
</dbReference>
<name>W2SXP5_NECAM</name>
<evidence type="ECO:0000256" key="2">
    <source>
        <dbReference type="ARBA" id="ARBA00020055"/>
    </source>
</evidence>
<evidence type="ECO:0000256" key="5">
    <source>
        <dbReference type="ARBA" id="ARBA00023306"/>
    </source>
</evidence>
<dbReference type="GO" id="GO:0019901">
    <property type="term" value="F:protein kinase binding"/>
    <property type="evidence" value="ECO:0007669"/>
    <property type="project" value="TreeGrafter"/>
</dbReference>
<gene>
    <name evidence="7" type="ORF">NECAME_04020</name>
</gene>
<reference evidence="8" key="1">
    <citation type="journal article" date="2014" name="Nat. Genet.">
        <title>Genome of the human hookworm Necator americanus.</title>
        <authorList>
            <person name="Tang Y.T."/>
            <person name="Gao X."/>
            <person name="Rosa B.A."/>
            <person name="Abubucker S."/>
            <person name="Hallsworth-Pepin K."/>
            <person name="Martin J."/>
            <person name="Tyagi R."/>
            <person name="Heizer E."/>
            <person name="Zhang X."/>
            <person name="Bhonagiri-Palsikar V."/>
            <person name="Minx P."/>
            <person name="Warren W.C."/>
            <person name="Wang Q."/>
            <person name="Zhan B."/>
            <person name="Hotez P.J."/>
            <person name="Sternberg P.W."/>
            <person name="Dougall A."/>
            <person name="Gaze S.T."/>
            <person name="Mulvenna J."/>
            <person name="Sotillo J."/>
            <person name="Ranganathan S."/>
            <person name="Rabelo E.M."/>
            <person name="Wilson R.K."/>
            <person name="Felgner P.L."/>
            <person name="Bethony J."/>
            <person name="Hawdon J.M."/>
            <person name="Gasser R.B."/>
            <person name="Loukas A."/>
            <person name="Mitreva M."/>
        </authorList>
    </citation>
    <scope>NUCLEOTIDE SEQUENCE [LARGE SCALE GENOMIC DNA]</scope>
</reference>
<dbReference type="AlphaFoldDB" id="W2SXP5"/>
<evidence type="ECO:0000256" key="6">
    <source>
        <dbReference type="SAM" id="MobiDB-lite"/>
    </source>
</evidence>
<keyword evidence="8" id="KW-1185">Reference proteome</keyword>
<keyword evidence="3" id="KW-0132">Cell division</keyword>
<dbReference type="GO" id="GO:0060236">
    <property type="term" value="P:regulation of mitotic spindle organization"/>
    <property type="evidence" value="ECO:0007669"/>
    <property type="project" value="TreeGrafter"/>
</dbReference>
<dbReference type="GO" id="GO:0051301">
    <property type="term" value="P:cell division"/>
    <property type="evidence" value="ECO:0007669"/>
    <property type="project" value="UniProtKB-KW"/>
</dbReference>
<evidence type="ECO:0000313" key="7">
    <source>
        <dbReference type="EMBL" id="ETN74534.1"/>
    </source>
</evidence>
<dbReference type="KEGG" id="nai:NECAME_04020"/>
<feature type="compositionally biased region" description="Polar residues" evidence="6">
    <location>
        <begin position="108"/>
        <end position="128"/>
    </location>
</feature>
<dbReference type="Proteomes" id="UP000053676">
    <property type="component" value="Unassembled WGS sequence"/>
</dbReference>
<evidence type="ECO:0000313" key="8">
    <source>
        <dbReference type="Proteomes" id="UP000053676"/>
    </source>
</evidence>
<dbReference type="GO" id="GO:0005634">
    <property type="term" value="C:nucleus"/>
    <property type="evidence" value="ECO:0007669"/>
    <property type="project" value="TreeGrafter"/>
</dbReference>
<accession>W2SXP5</accession>
<dbReference type="OrthoDB" id="10020858at2759"/>
<evidence type="ECO:0000256" key="3">
    <source>
        <dbReference type="ARBA" id="ARBA00022618"/>
    </source>
</evidence>
<keyword evidence="4" id="KW-0498">Mitosis</keyword>
<dbReference type="OMA" id="RSHITNP"/>
<dbReference type="InterPro" id="IPR023252">
    <property type="entry name" value="Aurora_borealis_protein"/>
</dbReference>
<dbReference type="PANTHER" id="PTHR14728:SF2">
    <property type="entry name" value="PROTEIN AURORA BOREALIS"/>
    <property type="match status" value="1"/>
</dbReference>
<feature type="region of interest" description="Disordered" evidence="6">
    <location>
        <begin position="37"/>
        <end position="140"/>
    </location>
</feature>
<proteinExistence type="inferred from homology"/>
<evidence type="ECO:0000256" key="4">
    <source>
        <dbReference type="ARBA" id="ARBA00022776"/>
    </source>
</evidence>
<comment type="similarity">
    <text evidence="1">Belongs to the BORA family.</text>
</comment>
<evidence type="ECO:0000256" key="1">
    <source>
        <dbReference type="ARBA" id="ARBA00010963"/>
    </source>
</evidence>
<organism evidence="7 8">
    <name type="scientific">Necator americanus</name>
    <name type="common">Human hookworm</name>
    <dbReference type="NCBI Taxonomy" id="51031"/>
    <lineage>
        <taxon>Eukaryota</taxon>
        <taxon>Metazoa</taxon>
        <taxon>Ecdysozoa</taxon>
        <taxon>Nematoda</taxon>
        <taxon>Chromadorea</taxon>
        <taxon>Rhabditida</taxon>
        <taxon>Rhabditina</taxon>
        <taxon>Rhabditomorpha</taxon>
        <taxon>Strongyloidea</taxon>
        <taxon>Ancylostomatidae</taxon>
        <taxon>Bunostominae</taxon>
        <taxon>Necator</taxon>
    </lineage>
</organism>
<dbReference type="Pfam" id="PF15280">
    <property type="entry name" value="BORA_N"/>
    <property type="match status" value="1"/>
</dbReference>
<protein>
    <recommendedName>
        <fullName evidence="2">Protein aurora borealis</fullName>
    </recommendedName>
</protein>
<keyword evidence="5" id="KW-0131">Cell cycle</keyword>